<feature type="compositionally biased region" description="Basic and acidic residues" evidence="8">
    <location>
        <begin position="530"/>
        <end position="544"/>
    </location>
</feature>
<organism evidence="10">
    <name type="scientific">hydrothermal vent metagenome</name>
    <dbReference type="NCBI Taxonomy" id="652676"/>
    <lineage>
        <taxon>unclassified sequences</taxon>
        <taxon>metagenomes</taxon>
        <taxon>ecological metagenomes</taxon>
    </lineage>
</organism>
<dbReference type="GO" id="GO:0016020">
    <property type="term" value="C:membrane"/>
    <property type="evidence" value="ECO:0007669"/>
    <property type="project" value="InterPro"/>
</dbReference>
<dbReference type="NCBIfam" id="NF003454">
    <property type="entry name" value="PRK05035.1"/>
    <property type="match status" value="1"/>
</dbReference>
<dbReference type="InterPro" id="IPR011538">
    <property type="entry name" value="Nuo51_FMN-bd"/>
</dbReference>
<dbReference type="AlphaFoldDB" id="A0A3B0ZJY6"/>
<feature type="domain" description="4Fe-4S ferredoxin-type" evidence="9">
    <location>
        <begin position="399"/>
        <end position="428"/>
    </location>
</feature>
<evidence type="ECO:0000256" key="5">
    <source>
        <dbReference type="ARBA" id="ARBA00022982"/>
    </source>
</evidence>
<keyword evidence="4" id="KW-0677">Repeat</keyword>
<reference evidence="10" key="1">
    <citation type="submission" date="2018-06" db="EMBL/GenBank/DDBJ databases">
        <authorList>
            <person name="Zhirakovskaya E."/>
        </authorList>
    </citation>
    <scope>NUCLEOTIDE SEQUENCE</scope>
</reference>
<dbReference type="PANTHER" id="PTHR43034:SF2">
    <property type="entry name" value="ION-TRANSLOCATING OXIDOREDUCTASE COMPLEX SUBUNIT C"/>
    <property type="match status" value="1"/>
</dbReference>
<dbReference type="PROSITE" id="PS51379">
    <property type="entry name" value="4FE4S_FER_2"/>
    <property type="match status" value="2"/>
</dbReference>
<dbReference type="EMBL" id="UOFO01000148">
    <property type="protein sequence ID" value="VAW88573.1"/>
    <property type="molecule type" value="Genomic_DNA"/>
</dbReference>
<feature type="compositionally biased region" description="Basic and acidic residues" evidence="8">
    <location>
        <begin position="505"/>
        <end position="522"/>
    </location>
</feature>
<feature type="domain" description="4Fe-4S ferredoxin-type" evidence="9">
    <location>
        <begin position="359"/>
        <end position="389"/>
    </location>
</feature>
<dbReference type="SUPFAM" id="SSF142019">
    <property type="entry name" value="Nqo1 FMN-binding domain-like"/>
    <property type="match status" value="1"/>
</dbReference>
<evidence type="ECO:0000256" key="1">
    <source>
        <dbReference type="ARBA" id="ARBA00022448"/>
    </source>
</evidence>
<dbReference type="GO" id="GO:0046872">
    <property type="term" value="F:metal ion binding"/>
    <property type="evidence" value="ECO:0007669"/>
    <property type="project" value="UniProtKB-KW"/>
</dbReference>
<evidence type="ECO:0000256" key="3">
    <source>
        <dbReference type="ARBA" id="ARBA00022723"/>
    </source>
</evidence>
<dbReference type="GO" id="GO:0009055">
    <property type="term" value="F:electron transfer activity"/>
    <property type="evidence" value="ECO:0007669"/>
    <property type="project" value="InterPro"/>
</dbReference>
<keyword evidence="1" id="KW-0813">Transport</keyword>
<evidence type="ECO:0000256" key="8">
    <source>
        <dbReference type="SAM" id="MobiDB-lite"/>
    </source>
</evidence>
<dbReference type="SUPFAM" id="SSF46548">
    <property type="entry name" value="alpha-helical ferredoxin"/>
    <property type="match status" value="1"/>
</dbReference>
<dbReference type="PANTHER" id="PTHR43034">
    <property type="entry name" value="ION-TRANSLOCATING OXIDOREDUCTASE COMPLEX SUBUNIT C"/>
    <property type="match status" value="1"/>
</dbReference>
<dbReference type="Pfam" id="PF01512">
    <property type="entry name" value="Complex1_51K"/>
    <property type="match status" value="1"/>
</dbReference>
<sequence>MLPLWSFPGGIHPPMHKEESTQSPIVKLPMPKRLVLSLHQHIGAPNIPDVEIGEKVLKGQRIAHADGYVSVALHAPTSGTITDIGKYPVPHPSGLSDLCIVLTSDGKDEWGTKEAADDYLNMDASHLRNRVREAGIVGLGGAGFPSFIKLNPGPHKVVDTLLINGIECEPYISCDDMLMRERNSDIVAGIKIIAHAVEAKQSIIAVEDNKPEAYQAMLDATANEPDISVIQCPTIYPQGSEKQLIYVVTGKEVPSNGLPLNVGIVVHNVGTAAAIYNAITKAEPLISRIVTVTGDAIAKPQNLEVLIGTPIHVLLDFCEAQSNIDQLIMGGPMMGFAIHSSLASVLKTSNCILATTYDELPQKKMEMPCIRCGVCADVCPIKLLPQQLYWHAKAKDFEKTQDYNLFDCIECGCCAYVCPSNIPLVHYYRFAKTEIWSIEREQKKADIARQRHDFRAERLAKEKAEKAARHKRKRNELKEKSDEKNKESKLKSSEKPKKKAAILEAMERVQLKKEANKTEPKNTTDLTEEQQEKINQIDKQRESQKNNANH</sequence>
<name>A0A3B0ZJY6_9ZZZZ</name>
<dbReference type="InterPro" id="IPR010208">
    <property type="entry name" value="Ion_transpt_RnfC/RsxC"/>
</dbReference>
<keyword evidence="6" id="KW-0408">Iron</keyword>
<dbReference type="Gene3D" id="3.40.50.11540">
    <property type="entry name" value="NADH-ubiquinone oxidoreductase 51kDa subunit"/>
    <property type="match status" value="1"/>
</dbReference>
<dbReference type="FunFam" id="3.30.70.20:FF:000044">
    <property type="entry name" value="Ion-translocating oxidoreductase complex subunit C"/>
    <property type="match status" value="1"/>
</dbReference>
<dbReference type="InterPro" id="IPR026902">
    <property type="entry name" value="RnfC_N"/>
</dbReference>
<evidence type="ECO:0000313" key="10">
    <source>
        <dbReference type="EMBL" id="VAW88573.1"/>
    </source>
</evidence>
<dbReference type="InterPro" id="IPR017900">
    <property type="entry name" value="4Fe4S_Fe_S_CS"/>
</dbReference>
<keyword evidence="7" id="KW-0411">Iron-sulfur</keyword>
<keyword evidence="3" id="KW-0479">Metal-binding</keyword>
<dbReference type="Gene3D" id="3.30.70.20">
    <property type="match status" value="1"/>
</dbReference>
<evidence type="ECO:0000256" key="7">
    <source>
        <dbReference type="ARBA" id="ARBA00023014"/>
    </source>
</evidence>
<dbReference type="InterPro" id="IPR037225">
    <property type="entry name" value="Nuo51_FMN-bd_sf"/>
</dbReference>
<proteinExistence type="inferred from homology"/>
<dbReference type="PROSITE" id="PS00198">
    <property type="entry name" value="4FE4S_FER_1"/>
    <property type="match status" value="1"/>
</dbReference>
<dbReference type="NCBIfam" id="TIGR01945">
    <property type="entry name" value="rnfC"/>
    <property type="match status" value="1"/>
</dbReference>
<evidence type="ECO:0000256" key="6">
    <source>
        <dbReference type="ARBA" id="ARBA00023004"/>
    </source>
</evidence>
<dbReference type="GO" id="GO:0051539">
    <property type="term" value="F:4 iron, 4 sulfur cluster binding"/>
    <property type="evidence" value="ECO:0007669"/>
    <property type="project" value="UniProtKB-KW"/>
</dbReference>
<dbReference type="Pfam" id="PF13375">
    <property type="entry name" value="RnfC_N"/>
    <property type="match status" value="1"/>
</dbReference>
<evidence type="ECO:0000256" key="2">
    <source>
        <dbReference type="ARBA" id="ARBA00022485"/>
    </source>
</evidence>
<dbReference type="HAMAP" id="MF_00461">
    <property type="entry name" value="RsxC_RnfC"/>
    <property type="match status" value="1"/>
</dbReference>
<feature type="compositionally biased region" description="Basic and acidic residues" evidence="8">
    <location>
        <begin position="476"/>
        <end position="495"/>
    </location>
</feature>
<accession>A0A3B0ZJY6</accession>
<keyword evidence="2" id="KW-0004">4Fe-4S</keyword>
<keyword evidence="5" id="KW-0249">Electron transport</keyword>
<dbReference type="InterPro" id="IPR017896">
    <property type="entry name" value="4Fe4S_Fe-S-bd"/>
</dbReference>
<feature type="region of interest" description="Disordered" evidence="8">
    <location>
        <begin position="460"/>
        <end position="550"/>
    </location>
</feature>
<gene>
    <name evidence="10" type="ORF">MNBD_GAMMA16-1606</name>
</gene>
<evidence type="ECO:0000259" key="9">
    <source>
        <dbReference type="PROSITE" id="PS51379"/>
    </source>
</evidence>
<evidence type="ECO:0000256" key="4">
    <source>
        <dbReference type="ARBA" id="ARBA00022737"/>
    </source>
</evidence>
<protein>
    <submittedName>
        <fullName evidence="10">Electron transport complex protein RnfC</fullName>
    </submittedName>
</protein>
<dbReference type="Pfam" id="PF12838">
    <property type="entry name" value="Fer4_7"/>
    <property type="match status" value="1"/>
</dbReference>